<name>A0A150QG42_SORCE</name>
<dbReference type="InterPro" id="IPR024038">
    <property type="entry name" value="MYXO-CTERM"/>
</dbReference>
<protein>
    <recommendedName>
        <fullName evidence="6">LTD domain-containing protein</fullName>
    </recommendedName>
</protein>
<dbReference type="SUPFAM" id="SSF103647">
    <property type="entry name" value="TSP type-3 repeat"/>
    <property type="match status" value="1"/>
</dbReference>
<feature type="compositionally biased region" description="Acidic residues" evidence="3">
    <location>
        <begin position="561"/>
        <end position="582"/>
    </location>
</feature>
<dbReference type="PANTHER" id="PTHR10199">
    <property type="entry name" value="THROMBOSPONDIN"/>
    <property type="match status" value="1"/>
</dbReference>
<reference evidence="4 5" key="1">
    <citation type="submission" date="2014-02" db="EMBL/GenBank/DDBJ databases">
        <title>The small core and large imbalanced accessory genome model reveals a collaborative survival strategy of Sorangium cellulosum strains in nature.</title>
        <authorList>
            <person name="Han K."/>
            <person name="Peng R."/>
            <person name="Blom J."/>
            <person name="Li Y.-Z."/>
        </authorList>
    </citation>
    <scope>NUCLEOTIDE SEQUENCE [LARGE SCALE GENOMIC DNA]</scope>
    <source>
        <strain evidence="4 5">So0008-312</strain>
    </source>
</reference>
<dbReference type="SUPFAM" id="SSF49452">
    <property type="entry name" value="Starch-binding domain-like"/>
    <property type="match status" value="1"/>
</dbReference>
<evidence type="ECO:0000313" key="4">
    <source>
        <dbReference type="EMBL" id="KYF66873.1"/>
    </source>
</evidence>
<dbReference type="GO" id="GO:0005509">
    <property type="term" value="F:calcium ion binding"/>
    <property type="evidence" value="ECO:0007669"/>
    <property type="project" value="InterPro"/>
</dbReference>
<dbReference type="Proteomes" id="UP000075260">
    <property type="component" value="Unassembled WGS sequence"/>
</dbReference>
<evidence type="ECO:0000313" key="5">
    <source>
        <dbReference type="Proteomes" id="UP000075260"/>
    </source>
</evidence>
<evidence type="ECO:0008006" key="6">
    <source>
        <dbReference type="Google" id="ProtNLM"/>
    </source>
</evidence>
<dbReference type="Gene3D" id="4.10.1080.10">
    <property type="entry name" value="TSP type-3 repeat"/>
    <property type="match status" value="2"/>
</dbReference>
<organism evidence="4 5">
    <name type="scientific">Sorangium cellulosum</name>
    <name type="common">Polyangium cellulosum</name>
    <dbReference type="NCBI Taxonomy" id="56"/>
    <lineage>
        <taxon>Bacteria</taxon>
        <taxon>Pseudomonadati</taxon>
        <taxon>Myxococcota</taxon>
        <taxon>Polyangia</taxon>
        <taxon>Polyangiales</taxon>
        <taxon>Polyangiaceae</taxon>
        <taxon>Sorangium</taxon>
    </lineage>
</organism>
<accession>A0A150QG42</accession>
<dbReference type="GO" id="GO:0030246">
    <property type="term" value="F:carbohydrate binding"/>
    <property type="evidence" value="ECO:0007669"/>
    <property type="project" value="InterPro"/>
</dbReference>
<dbReference type="InterPro" id="IPR017897">
    <property type="entry name" value="Thrombospondin_3_rpt"/>
</dbReference>
<dbReference type="PROSITE" id="PS51234">
    <property type="entry name" value="TSP3"/>
    <property type="match status" value="2"/>
</dbReference>
<dbReference type="InterPro" id="IPR013783">
    <property type="entry name" value="Ig-like_fold"/>
</dbReference>
<feature type="region of interest" description="Disordered" evidence="3">
    <location>
        <begin position="737"/>
        <end position="779"/>
    </location>
</feature>
<feature type="compositionally biased region" description="Basic and acidic residues" evidence="3">
    <location>
        <begin position="762"/>
        <end position="772"/>
    </location>
</feature>
<feature type="region of interest" description="Disordered" evidence="3">
    <location>
        <begin position="512"/>
        <end position="604"/>
    </location>
</feature>
<comment type="caution">
    <text evidence="4">The sequence shown here is derived from an EMBL/GenBank/DDBJ whole genome shotgun (WGS) entry which is preliminary data.</text>
</comment>
<evidence type="ECO:0000256" key="1">
    <source>
        <dbReference type="ARBA" id="ARBA00022729"/>
    </source>
</evidence>
<feature type="region of interest" description="Disordered" evidence="3">
    <location>
        <begin position="617"/>
        <end position="639"/>
    </location>
</feature>
<dbReference type="NCBIfam" id="NF041940">
    <property type="entry name" value="choice_anch_X"/>
    <property type="match status" value="1"/>
</dbReference>
<feature type="compositionally biased region" description="Gly residues" evidence="3">
    <location>
        <begin position="660"/>
        <end position="671"/>
    </location>
</feature>
<sequence>MLSLLAKTALALPTVTGSAPELGAWDARAGAPLRDDGVAPDAAARDGIFTAIVSFAARGAVEYKISRNGVDLRDGGAGTATGDNLRFTLAGGSAPHDVTFYYDTRDLTAQGFLPATESTSDSRSAAMNAEGAPQVWVAVGDWQSAVGDANWSSTSTITVARDDGRLGDRVAGDHVHTYRFVAPKPLPGALFKFAAQGAPSTKLGANGWSYAPQDASSGAFSAAAGQVVTLELDALHGRMRARVSSPAKLLLTELRVHPTAAEFVEIYNPGRAPVDLSDVYLADYRYYYEIVAESPSLPNTNDFLVRFPDGARIGPGEVQTVSLGGAECFRMGCGETRAFTGWGSHPTYEIYSAGTFGQGESRSAASVPDMREPLAGSVGATRGLTNDHECLILFAWDGVSDLVKDIDYVFYGATGPNVPVDKTGESIDGPDPGTARSAYMADAADDVALHAPLSADGGSCRLDLTEGAQPASGGNGVTGAVETGEPLSSTWAACAAPTPGAVDGDGDGVVVGDNCPRTQNPDQADSDANGVGDACDIDDDGDGVHNDADNCPRAANPGQGDSDEDGLGDACDEDVVDSDGDGVIDGVDSCPAVPNPDQTDTDADGVGDDCDNCKATANPAQADADGDGVGDDCDADDDNDFVGDLDDHCPTEAGPFAHGGCPGGEGGGGATGSSVASSSATASGTAGSSGGARPSWGSAGGFPGGGGGCDCRVAGSPPPSGAPATWLALLGGALLVARGRRPPRRHGDRDGHRPPRPRRALHRDERPADHAPGRRRAPR</sequence>
<dbReference type="AlphaFoldDB" id="A0A150QG42"/>
<feature type="compositionally biased region" description="Acidic residues" evidence="3">
    <location>
        <begin position="624"/>
        <end position="639"/>
    </location>
</feature>
<dbReference type="InterPro" id="IPR013784">
    <property type="entry name" value="Carb-bd-like_fold"/>
</dbReference>
<dbReference type="InterPro" id="IPR003367">
    <property type="entry name" value="Thrombospondin_3-like_rpt"/>
</dbReference>
<keyword evidence="1" id="KW-0732">Signal</keyword>
<feature type="region of interest" description="Disordered" evidence="3">
    <location>
        <begin position="660"/>
        <end position="699"/>
    </location>
</feature>
<dbReference type="EMBL" id="JEMA01000703">
    <property type="protein sequence ID" value="KYF66873.1"/>
    <property type="molecule type" value="Genomic_DNA"/>
</dbReference>
<dbReference type="GO" id="GO:0007155">
    <property type="term" value="P:cell adhesion"/>
    <property type="evidence" value="ECO:0007669"/>
    <property type="project" value="InterPro"/>
</dbReference>
<keyword evidence="2" id="KW-0106">Calcium</keyword>
<dbReference type="InterPro" id="IPR028974">
    <property type="entry name" value="TSP_type-3_rpt"/>
</dbReference>
<evidence type="ECO:0000256" key="2">
    <source>
        <dbReference type="ARBA" id="ARBA00022837"/>
    </source>
</evidence>
<gene>
    <name evidence="4" type="ORF">BE15_32170</name>
</gene>
<evidence type="ECO:0000256" key="3">
    <source>
        <dbReference type="SAM" id="MobiDB-lite"/>
    </source>
</evidence>
<dbReference type="Gene3D" id="2.60.40.10">
    <property type="entry name" value="Immunoglobulins"/>
    <property type="match status" value="1"/>
</dbReference>
<dbReference type="Pfam" id="PF02412">
    <property type="entry name" value="TSP_3"/>
    <property type="match status" value="3"/>
</dbReference>
<proteinExistence type="predicted"/>
<dbReference type="NCBIfam" id="TIGR03901">
    <property type="entry name" value="MYXO-CTERM"/>
    <property type="match status" value="1"/>
</dbReference>
<feature type="compositionally biased region" description="Low complexity" evidence="3">
    <location>
        <begin position="672"/>
        <end position="697"/>
    </location>
</feature>